<dbReference type="InterPro" id="IPR040184">
    <property type="entry name" value="Mcm10"/>
</dbReference>
<dbReference type="GO" id="GO:0003697">
    <property type="term" value="F:single-stranded DNA binding"/>
    <property type="evidence" value="ECO:0007669"/>
    <property type="project" value="InterPro"/>
</dbReference>
<feature type="compositionally biased region" description="Gly residues" evidence="2">
    <location>
        <begin position="336"/>
        <end position="348"/>
    </location>
</feature>
<feature type="domain" description="Zinc finger Mcm10/DnaG-type" evidence="3">
    <location>
        <begin position="292"/>
        <end position="328"/>
    </location>
</feature>
<protein>
    <submittedName>
        <fullName evidence="4">Primase zinc finger/Mcm10 replication factor</fullName>
    </submittedName>
</protein>
<keyword evidence="5" id="KW-1185">Reference proteome</keyword>
<dbReference type="PANTHER" id="PTHR13454">
    <property type="entry name" value="PROTEIN MCM10 HOMOLOG"/>
    <property type="match status" value="1"/>
</dbReference>
<dbReference type="InterPro" id="IPR015408">
    <property type="entry name" value="Znf_Mcm10/DnaG"/>
</dbReference>
<feature type="region of interest" description="Disordered" evidence="2">
    <location>
        <begin position="31"/>
        <end position="54"/>
    </location>
</feature>
<feature type="region of interest" description="Disordered" evidence="2">
    <location>
        <begin position="517"/>
        <end position="560"/>
    </location>
</feature>
<dbReference type="Gene3D" id="2.40.50.140">
    <property type="entry name" value="Nucleic acid-binding proteins"/>
    <property type="match status" value="1"/>
</dbReference>
<dbReference type="PANTHER" id="PTHR13454:SF11">
    <property type="entry name" value="PROTEIN MCM10 HOMOLOG"/>
    <property type="match status" value="1"/>
</dbReference>
<dbReference type="GO" id="GO:0006270">
    <property type="term" value="P:DNA replication initiation"/>
    <property type="evidence" value="ECO:0007669"/>
    <property type="project" value="InterPro"/>
</dbReference>
<feature type="compositionally biased region" description="Low complexity" evidence="2">
    <location>
        <begin position="538"/>
        <end position="555"/>
    </location>
</feature>
<gene>
    <name evidence="4" type="ORF">NESM_000777000</name>
</gene>
<proteinExistence type="inferred from homology"/>
<dbReference type="Proteomes" id="UP001430356">
    <property type="component" value="Unassembled WGS sequence"/>
</dbReference>
<evidence type="ECO:0000313" key="5">
    <source>
        <dbReference type="Proteomes" id="UP001430356"/>
    </source>
</evidence>
<reference evidence="4 5" key="1">
    <citation type="journal article" date="2021" name="MBio">
        <title>A New Model Trypanosomatid, Novymonas esmeraldas: Genomic Perception of Its 'Candidatus Pandoraea novymonadis' Endosymbiont.</title>
        <authorList>
            <person name="Zakharova A."/>
            <person name="Saura A."/>
            <person name="Butenko A."/>
            <person name="Podesvova L."/>
            <person name="Warmusova S."/>
            <person name="Kostygov A.Y."/>
            <person name="Nenarokova A."/>
            <person name="Lukes J."/>
            <person name="Opperdoes F.R."/>
            <person name="Yurchenko V."/>
        </authorList>
    </citation>
    <scope>NUCLEOTIDE SEQUENCE [LARGE SCALE GENOMIC DNA]</scope>
    <source>
        <strain evidence="4 5">E262AT.01</strain>
    </source>
</reference>
<evidence type="ECO:0000313" key="4">
    <source>
        <dbReference type="EMBL" id="KAK7198202.1"/>
    </source>
</evidence>
<evidence type="ECO:0000256" key="1">
    <source>
        <dbReference type="ARBA" id="ARBA00009679"/>
    </source>
</evidence>
<dbReference type="Pfam" id="PF09329">
    <property type="entry name" value="zf-primase"/>
    <property type="match status" value="1"/>
</dbReference>
<evidence type="ECO:0000256" key="2">
    <source>
        <dbReference type="SAM" id="MobiDB-lite"/>
    </source>
</evidence>
<evidence type="ECO:0000259" key="3">
    <source>
        <dbReference type="Pfam" id="PF09329"/>
    </source>
</evidence>
<sequence>MSDDLFDIFNDAAAPLETAGESLAVVLQDVPAVSRPPRDEPVATAGAPQPPRAGTASLLATLAIAVPDAPPCAPPPPACSTMPTSVADRGRVSSSSSQPEGGSSSSGGSVGGIRVITAASPSSPATGDGAAARTLTAPAASAAVVVEPSSRIRVRRATVSLEQFTVRLAEFPFATFDVFRGLARRGDDAVRRTCVGVVTRRSDPKQNVTAARASRYAVFTLWNMETASPSAAVELSFLLCGAAFDLLYSRLVVGAVVALSGVGQCARRSSAATTTDEVLLRVADGEAVRQLGFAADLGTCASISHKSQERCHAMVNTQQSQYCTYHVNDLRKVVRGGAGAGTGRGGRGGQDHVPSSGAVASPSSSRGGAAATQLVPSGAQQRLAVLAPGRAARCSTVCAPLAGAAETTSRLTASQQMLRQTSFLAVRGATGLPVEDVARRASLGSAGTGVYGGVQAGAALALRQQAGLRPASSYPSAQTLGVTSRGRDVLEAARQQAVHVEEGRLLRQTMRGEVRVGASSVAGGAPKRARVEAEEGQSTTLSSPATSASATAAAGGADGGRVEALRQQFRPLHRGAAAPFTPLSSHGAVHTVVVSPRPRDYRHSVVVPSAAAGTTAAPVQNALLRAAAKAAKEVLRDSTGGAATAIDGAPTAARSCAPGEGPEPALTLLGAVSDNVHSAHDHLRSEADLQQLHAFADKQMSRERALAALEAITEQKIHAHYCHVCRRWYGKVPTGCVEQHHRVEFKSTLKKYIKCEHCNYKTFVIGGDEVAGWNVYPRCPRCHQSSLWVRGDAAPQVAADRDAPPPS</sequence>
<comment type="caution">
    <text evidence="4">The sequence shown here is derived from an EMBL/GenBank/DDBJ whole genome shotgun (WGS) entry which is preliminary data.</text>
</comment>
<feature type="compositionally biased region" description="Low complexity" evidence="2">
    <location>
        <begin position="353"/>
        <end position="371"/>
    </location>
</feature>
<comment type="similarity">
    <text evidence="1">Belongs to the MCM10 family.</text>
</comment>
<feature type="compositionally biased region" description="Low complexity" evidence="2">
    <location>
        <begin position="93"/>
        <end position="103"/>
    </location>
</feature>
<dbReference type="EMBL" id="JAECZO010000137">
    <property type="protein sequence ID" value="KAK7198202.1"/>
    <property type="molecule type" value="Genomic_DNA"/>
</dbReference>
<accession>A0AAW0EXK6</accession>
<dbReference type="GO" id="GO:0003688">
    <property type="term" value="F:DNA replication origin binding"/>
    <property type="evidence" value="ECO:0007669"/>
    <property type="project" value="TreeGrafter"/>
</dbReference>
<dbReference type="InterPro" id="IPR012340">
    <property type="entry name" value="NA-bd_OB-fold"/>
</dbReference>
<dbReference type="GO" id="GO:0043596">
    <property type="term" value="C:nuclear replication fork"/>
    <property type="evidence" value="ECO:0007669"/>
    <property type="project" value="TreeGrafter"/>
</dbReference>
<dbReference type="AlphaFoldDB" id="A0AAW0EXK6"/>
<organism evidence="4 5">
    <name type="scientific">Novymonas esmeraldas</name>
    <dbReference type="NCBI Taxonomy" id="1808958"/>
    <lineage>
        <taxon>Eukaryota</taxon>
        <taxon>Discoba</taxon>
        <taxon>Euglenozoa</taxon>
        <taxon>Kinetoplastea</taxon>
        <taxon>Metakinetoplastina</taxon>
        <taxon>Trypanosomatida</taxon>
        <taxon>Trypanosomatidae</taxon>
        <taxon>Novymonas</taxon>
    </lineage>
</organism>
<feature type="region of interest" description="Disordered" evidence="2">
    <location>
        <begin position="74"/>
        <end position="112"/>
    </location>
</feature>
<name>A0AAW0EXK6_9TRYP</name>
<feature type="region of interest" description="Disordered" evidence="2">
    <location>
        <begin position="336"/>
        <end position="373"/>
    </location>
</feature>